<comment type="similarity">
    <text evidence="3 10 12">Belongs to the uracil-DNA glycosylase (UDG) superfamily. UNG family.</text>
</comment>
<evidence type="ECO:0000259" key="13">
    <source>
        <dbReference type="SMART" id="SM00986"/>
    </source>
</evidence>
<dbReference type="PROSITE" id="PS00130">
    <property type="entry name" value="U_DNA_GLYCOSYLASE"/>
    <property type="match status" value="1"/>
</dbReference>
<feature type="active site" description="Proton acceptor" evidence="10 11">
    <location>
        <position position="66"/>
    </location>
</feature>
<keyword evidence="9 10" id="KW-0234">DNA repair</keyword>
<keyword evidence="8 10" id="KW-0378">Hydrolase</keyword>
<dbReference type="InterPro" id="IPR005122">
    <property type="entry name" value="Uracil-DNA_glycosylase-like"/>
</dbReference>
<evidence type="ECO:0000256" key="5">
    <source>
        <dbReference type="ARBA" id="ARBA00018429"/>
    </source>
</evidence>
<dbReference type="FunFam" id="3.40.470.10:FF:000001">
    <property type="entry name" value="Uracil-DNA glycosylase"/>
    <property type="match status" value="1"/>
</dbReference>
<name>A0A940DNE2_9BACT</name>
<gene>
    <name evidence="10 14" type="primary">ung</name>
    <name evidence="14" type="ORF">IAC07_04790</name>
</gene>
<dbReference type="Pfam" id="PF03167">
    <property type="entry name" value="UDG"/>
    <property type="match status" value="1"/>
</dbReference>
<dbReference type="NCBIfam" id="NF003589">
    <property type="entry name" value="PRK05254.1-2"/>
    <property type="match status" value="1"/>
</dbReference>
<dbReference type="Gene3D" id="3.40.470.10">
    <property type="entry name" value="Uracil-DNA glycosylase-like domain"/>
    <property type="match status" value="1"/>
</dbReference>
<evidence type="ECO:0000256" key="11">
    <source>
        <dbReference type="PROSITE-ProRule" id="PRU10072"/>
    </source>
</evidence>
<sequence length="222" mass="24693">MDVKIEKSWKEALKDEFDKPYFAGLVKYLHSEKEAGHVIYPPGRQIFKAFELTPADRVKVVILGQDPYHGAGQAMGLSFSVPDNMPAPPSLKNIFREIHDDLGITMSGRPNLENWARQGVLLLNAILTVRAGQAASHSRIGWTEFTDAVIKYISDNLDGVVFMLWGNFARSKKALIDTSRHHVLEAAHPSPLAGGAFFGCRHFSKANAILEQEGKTPIDWQL</sequence>
<reference evidence="14" key="1">
    <citation type="submission" date="2020-10" db="EMBL/GenBank/DDBJ databases">
        <authorList>
            <person name="Gilroy R."/>
        </authorList>
    </citation>
    <scope>NUCLEOTIDE SEQUENCE</scope>
    <source>
        <strain evidence="14">F1-3629</strain>
    </source>
</reference>
<dbReference type="NCBIfam" id="NF003588">
    <property type="entry name" value="PRK05254.1-1"/>
    <property type="match status" value="1"/>
</dbReference>
<evidence type="ECO:0000256" key="4">
    <source>
        <dbReference type="ARBA" id="ARBA00012030"/>
    </source>
</evidence>
<proteinExistence type="inferred from homology"/>
<dbReference type="InterPro" id="IPR002043">
    <property type="entry name" value="UDG_fam1"/>
</dbReference>
<dbReference type="GO" id="GO:0097510">
    <property type="term" value="P:base-excision repair, AP site formation via deaminated base removal"/>
    <property type="evidence" value="ECO:0007669"/>
    <property type="project" value="TreeGrafter"/>
</dbReference>
<comment type="catalytic activity">
    <reaction evidence="1 10 12">
        <text>Hydrolyzes single-stranded DNA or mismatched double-stranded DNA and polynucleotides, releasing free uracil.</text>
        <dbReference type="EC" id="3.2.2.27"/>
    </reaction>
</comment>
<dbReference type="EMBL" id="JADIMJ010000071">
    <property type="protein sequence ID" value="MBO8454024.1"/>
    <property type="molecule type" value="Genomic_DNA"/>
</dbReference>
<dbReference type="InterPro" id="IPR018085">
    <property type="entry name" value="Ura-DNA_Glyclase_AS"/>
</dbReference>
<dbReference type="AlphaFoldDB" id="A0A940DNE2"/>
<evidence type="ECO:0000256" key="9">
    <source>
        <dbReference type="ARBA" id="ARBA00023204"/>
    </source>
</evidence>
<dbReference type="PANTHER" id="PTHR11264:SF0">
    <property type="entry name" value="URACIL-DNA GLYCOSYLASE"/>
    <property type="match status" value="1"/>
</dbReference>
<dbReference type="EC" id="3.2.2.27" evidence="4 10"/>
<dbReference type="NCBIfam" id="TIGR00628">
    <property type="entry name" value="ung"/>
    <property type="match status" value="1"/>
</dbReference>
<dbReference type="SMART" id="SM00986">
    <property type="entry name" value="UDG"/>
    <property type="match status" value="1"/>
</dbReference>
<evidence type="ECO:0000256" key="7">
    <source>
        <dbReference type="ARBA" id="ARBA00022763"/>
    </source>
</evidence>
<dbReference type="Proteomes" id="UP000771749">
    <property type="component" value="Unassembled WGS sequence"/>
</dbReference>
<evidence type="ECO:0000313" key="14">
    <source>
        <dbReference type="EMBL" id="MBO8454024.1"/>
    </source>
</evidence>
<keyword evidence="6 10" id="KW-0963">Cytoplasm</keyword>
<dbReference type="GO" id="GO:0004844">
    <property type="term" value="F:uracil DNA N-glycosylase activity"/>
    <property type="evidence" value="ECO:0007669"/>
    <property type="project" value="UniProtKB-UniRule"/>
</dbReference>
<evidence type="ECO:0000256" key="12">
    <source>
        <dbReference type="RuleBase" id="RU003780"/>
    </source>
</evidence>
<protein>
    <recommendedName>
        <fullName evidence="5 10">Uracil-DNA glycosylase</fullName>
        <shortName evidence="10">UDG</shortName>
        <ecNumber evidence="4 10">3.2.2.27</ecNumber>
    </recommendedName>
</protein>
<evidence type="ECO:0000256" key="3">
    <source>
        <dbReference type="ARBA" id="ARBA00008184"/>
    </source>
</evidence>
<dbReference type="GO" id="GO:0005737">
    <property type="term" value="C:cytoplasm"/>
    <property type="evidence" value="ECO:0007669"/>
    <property type="project" value="UniProtKB-SubCell"/>
</dbReference>
<dbReference type="NCBIfam" id="NF003592">
    <property type="entry name" value="PRK05254.1-5"/>
    <property type="match status" value="1"/>
</dbReference>
<feature type="domain" description="Uracil-DNA glycosylase-like" evidence="13">
    <location>
        <begin position="51"/>
        <end position="210"/>
    </location>
</feature>
<organism evidence="14 15">
    <name type="scientific">Candidatus Cryptobacteroides gallistercoris</name>
    <dbReference type="NCBI Taxonomy" id="2840765"/>
    <lineage>
        <taxon>Bacteria</taxon>
        <taxon>Pseudomonadati</taxon>
        <taxon>Bacteroidota</taxon>
        <taxon>Bacteroidia</taxon>
        <taxon>Bacteroidales</taxon>
        <taxon>Candidatus Cryptobacteroides</taxon>
    </lineage>
</organism>
<reference evidence="14" key="2">
    <citation type="journal article" date="2021" name="PeerJ">
        <title>Extensive microbial diversity within the chicken gut microbiome revealed by metagenomics and culture.</title>
        <authorList>
            <person name="Gilroy R."/>
            <person name="Ravi A."/>
            <person name="Getino M."/>
            <person name="Pursley I."/>
            <person name="Horton D.L."/>
            <person name="Alikhan N.F."/>
            <person name="Baker D."/>
            <person name="Gharbi K."/>
            <person name="Hall N."/>
            <person name="Watson M."/>
            <person name="Adriaenssens E.M."/>
            <person name="Foster-Nyarko E."/>
            <person name="Jarju S."/>
            <person name="Secka A."/>
            <person name="Antonio M."/>
            <person name="Oren A."/>
            <person name="Chaudhuri R.R."/>
            <person name="La Ragione R."/>
            <person name="Hildebrand F."/>
            <person name="Pallen M.J."/>
        </authorList>
    </citation>
    <scope>NUCLEOTIDE SEQUENCE</scope>
    <source>
        <strain evidence="14">F1-3629</strain>
    </source>
</reference>
<evidence type="ECO:0000256" key="2">
    <source>
        <dbReference type="ARBA" id="ARBA00002631"/>
    </source>
</evidence>
<accession>A0A940DNE2</accession>
<keyword evidence="14" id="KW-0326">Glycosidase</keyword>
<evidence type="ECO:0000256" key="10">
    <source>
        <dbReference type="HAMAP-Rule" id="MF_00148"/>
    </source>
</evidence>
<comment type="caution">
    <text evidence="14">The sequence shown here is derived from an EMBL/GenBank/DDBJ whole genome shotgun (WGS) entry which is preliminary data.</text>
</comment>
<keyword evidence="7 10" id="KW-0227">DNA damage</keyword>
<dbReference type="HAMAP" id="MF_00148">
    <property type="entry name" value="UDG"/>
    <property type="match status" value="1"/>
</dbReference>
<dbReference type="NCBIfam" id="NF003591">
    <property type="entry name" value="PRK05254.1-4"/>
    <property type="match status" value="1"/>
</dbReference>
<dbReference type="InterPro" id="IPR036895">
    <property type="entry name" value="Uracil-DNA_glycosylase-like_sf"/>
</dbReference>
<evidence type="ECO:0000256" key="1">
    <source>
        <dbReference type="ARBA" id="ARBA00001400"/>
    </source>
</evidence>
<dbReference type="SUPFAM" id="SSF52141">
    <property type="entry name" value="Uracil-DNA glycosylase-like"/>
    <property type="match status" value="1"/>
</dbReference>
<evidence type="ECO:0000256" key="8">
    <source>
        <dbReference type="ARBA" id="ARBA00022801"/>
    </source>
</evidence>
<dbReference type="SMART" id="SM00987">
    <property type="entry name" value="UreE_C"/>
    <property type="match status" value="1"/>
</dbReference>
<evidence type="ECO:0000313" key="15">
    <source>
        <dbReference type="Proteomes" id="UP000771749"/>
    </source>
</evidence>
<dbReference type="PANTHER" id="PTHR11264">
    <property type="entry name" value="URACIL-DNA GLYCOSYLASE"/>
    <property type="match status" value="1"/>
</dbReference>
<comment type="function">
    <text evidence="2 10 12">Excises uracil residues from the DNA which can arise as a result of misincorporation of dUMP residues by DNA polymerase or due to deamination of cytosine.</text>
</comment>
<dbReference type="CDD" id="cd10027">
    <property type="entry name" value="UDG-F1-like"/>
    <property type="match status" value="1"/>
</dbReference>
<comment type="subcellular location">
    <subcellularLocation>
        <location evidence="10">Cytoplasm</location>
    </subcellularLocation>
</comment>
<evidence type="ECO:0000256" key="6">
    <source>
        <dbReference type="ARBA" id="ARBA00022490"/>
    </source>
</evidence>